<evidence type="ECO:0000256" key="8">
    <source>
        <dbReference type="ARBA" id="ARBA00023235"/>
    </source>
</evidence>
<dbReference type="PROSITE" id="PS52039">
    <property type="entry name" value="TOPO_IA_2"/>
    <property type="match status" value="1"/>
</dbReference>
<evidence type="ECO:0000256" key="1">
    <source>
        <dbReference type="ARBA" id="ARBA00000213"/>
    </source>
</evidence>
<reference evidence="12" key="1">
    <citation type="submission" date="2018-06" db="EMBL/GenBank/DDBJ databases">
        <authorList>
            <person name="Zhirakovskaya E."/>
        </authorList>
    </citation>
    <scope>NUCLEOTIDE SEQUENCE</scope>
</reference>
<dbReference type="InterPro" id="IPR028612">
    <property type="entry name" value="Topoisom_1_IA"/>
</dbReference>
<proteinExistence type="inferred from homology"/>
<dbReference type="GO" id="GO:0046872">
    <property type="term" value="F:metal ion binding"/>
    <property type="evidence" value="ECO:0007669"/>
    <property type="project" value="UniProtKB-KW"/>
</dbReference>
<evidence type="ECO:0000259" key="10">
    <source>
        <dbReference type="PROSITE" id="PS50880"/>
    </source>
</evidence>
<dbReference type="InterPro" id="IPR005733">
    <property type="entry name" value="TopoI_bac-type"/>
</dbReference>
<dbReference type="Gene3D" id="3.40.50.140">
    <property type="match status" value="1"/>
</dbReference>
<feature type="compositionally biased region" description="Basic residues" evidence="9">
    <location>
        <begin position="783"/>
        <end position="820"/>
    </location>
</feature>
<dbReference type="Gene3D" id="1.10.460.10">
    <property type="entry name" value="Topoisomerase I, domain 2"/>
    <property type="match status" value="1"/>
</dbReference>
<evidence type="ECO:0000313" key="12">
    <source>
        <dbReference type="EMBL" id="VAW68870.1"/>
    </source>
</evidence>
<feature type="non-terminal residue" evidence="12">
    <location>
        <position position="820"/>
    </location>
</feature>
<evidence type="ECO:0000256" key="7">
    <source>
        <dbReference type="ARBA" id="ARBA00023125"/>
    </source>
</evidence>
<organism evidence="12">
    <name type="scientific">hydrothermal vent metagenome</name>
    <dbReference type="NCBI Taxonomy" id="652676"/>
    <lineage>
        <taxon>unclassified sequences</taxon>
        <taxon>metagenomes</taxon>
        <taxon>ecological metagenomes</taxon>
    </lineage>
</organism>
<dbReference type="InterPro" id="IPR013497">
    <property type="entry name" value="Topo_IA_cen"/>
</dbReference>
<dbReference type="Gene3D" id="2.70.20.10">
    <property type="entry name" value="Topoisomerase I, domain 3"/>
    <property type="match status" value="1"/>
</dbReference>
<dbReference type="InterPro" id="IPR013826">
    <property type="entry name" value="Topo_IA_cen_sub3"/>
</dbReference>
<dbReference type="SMART" id="SM00437">
    <property type="entry name" value="TOP1Ac"/>
    <property type="match status" value="1"/>
</dbReference>
<dbReference type="PROSITE" id="PS50880">
    <property type="entry name" value="TOPRIM"/>
    <property type="match status" value="1"/>
</dbReference>
<comment type="similarity">
    <text evidence="2">Belongs to the type IA topoisomerase family.</text>
</comment>
<evidence type="ECO:0000256" key="9">
    <source>
        <dbReference type="SAM" id="MobiDB-lite"/>
    </source>
</evidence>
<dbReference type="InterPro" id="IPR003601">
    <property type="entry name" value="Topo_IA_2"/>
</dbReference>
<dbReference type="NCBIfam" id="NF006451">
    <property type="entry name" value="PRK08780.1"/>
    <property type="match status" value="1"/>
</dbReference>
<dbReference type="PROSITE" id="PS00396">
    <property type="entry name" value="TOPO_IA_1"/>
    <property type="match status" value="1"/>
</dbReference>
<dbReference type="InterPro" id="IPR034149">
    <property type="entry name" value="TOPRIM_TopoI"/>
</dbReference>
<keyword evidence="5" id="KW-0460">Magnesium</keyword>
<dbReference type="HAMAP" id="MF_00952">
    <property type="entry name" value="Topoisom_1_prok"/>
    <property type="match status" value="1"/>
</dbReference>
<dbReference type="Pfam" id="PF01751">
    <property type="entry name" value="Toprim"/>
    <property type="match status" value="1"/>
</dbReference>
<sequence length="820" mass="93036">MSNSLLIVESPAKAKTIKKYLGKGFHVLASYGHVRDLIPKTGAIDTDNDFTMKYQLIEKNEKHVEAIKKALKKADTLYLATDLDREGEAISWHLYELLKESGSLKDKTVHRIAFNEITKRALNEAVNSPRELSMPMVNAQQARRALDYLVGFNLSPLLWKKVQRGLSAGRVQSPALRMIVSREEEIEAFDPQEYWTIEADSAKNGKDITSKLRIYKNEKVSQFTINNSERAAEAESTLNAAAGGVLKVIKIEKKQRKRNPSAPFTTSTLQQEASRKLRFSAQRTMRTAQQLYEGIDLGGETVGLISYMRTDSLMLSQDALAELRELIAERYGNDNLPEEIRVFKNKSKNAQEAHEAIRPTSAKLIPDEIKSYLKPDQYKLYELIWKRTVACQMIHATLDTVAVDLQCGNDNQFRANGSTIKHPGFMSVYMEGQDDDSDSDEKNGDDKNNTGKKAKPDDEKLLPPLQEGEELKLLEIRTDQHFTEPPPRYTEASLVKALEEYGIGRPSTYASIISTLQNREYVENENRKFTPTDMGRIVNSFLTQYFTDYVDYDFTARLEDELDAISRGDGEWLPLMKNFWSPFIKKVEDIDENVSRADVAQSRDVGTDKESGKPITVRMGPYGPFAQIGDKDDEDKPRFASLKPGQKMADITMDNVYDLFVLPRVLGETDEGEEVSSNVGRFGPYVKFGKFFVSIRKEFQEKGIDPYNIDFETAMILVREKKEFEANKYIKTFDDSEIQVLNGRYGPYITDGYKNAKIPKDREPASLTLEECEKLVAEAPERKGKKKKLAKKKVAKKKTVKKKAAKKKTVKKKAAKKKAV</sequence>
<dbReference type="PRINTS" id="PR00417">
    <property type="entry name" value="PRTPISMRASEI"/>
</dbReference>
<feature type="region of interest" description="Disordered" evidence="9">
    <location>
        <begin position="782"/>
        <end position="820"/>
    </location>
</feature>
<name>A0A3B0XVY9_9ZZZZ</name>
<feature type="region of interest" description="Disordered" evidence="9">
    <location>
        <begin position="428"/>
        <end position="465"/>
    </location>
</feature>
<dbReference type="InterPro" id="IPR023405">
    <property type="entry name" value="Topo_IA_core_domain"/>
</dbReference>
<dbReference type="SUPFAM" id="SSF56712">
    <property type="entry name" value="Prokaryotic type I DNA topoisomerase"/>
    <property type="match status" value="1"/>
</dbReference>
<keyword evidence="6" id="KW-0799">Topoisomerase</keyword>
<dbReference type="InterPro" id="IPR003602">
    <property type="entry name" value="Topo_IA_DNA-bd_dom"/>
</dbReference>
<dbReference type="GO" id="GO:0003917">
    <property type="term" value="F:DNA topoisomerase type I (single strand cut, ATP-independent) activity"/>
    <property type="evidence" value="ECO:0007669"/>
    <property type="project" value="UniProtKB-EC"/>
</dbReference>
<dbReference type="CDD" id="cd00186">
    <property type="entry name" value="TOP1Ac"/>
    <property type="match status" value="1"/>
</dbReference>
<dbReference type="EC" id="5.6.2.1" evidence="3"/>
<dbReference type="SMART" id="SM00436">
    <property type="entry name" value="TOP1Bc"/>
    <property type="match status" value="1"/>
</dbReference>
<keyword evidence="4" id="KW-0479">Metal-binding</keyword>
<feature type="domain" description="Topo IA-type catalytic" evidence="11">
    <location>
        <begin position="133"/>
        <end position="587"/>
    </location>
</feature>
<evidence type="ECO:0000256" key="4">
    <source>
        <dbReference type="ARBA" id="ARBA00022723"/>
    </source>
</evidence>
<dbReference type="GO" id="GO:0006265">
    <property type="term" value="P:DNA topological change"/>
    <property type="evidence" value="ECO:0007669"/>
    <property type="project" value="InterPro"/>
</dbReference>
<evidence type="ECO:0000256" key="5">
    <source>
        <dbReference type="ARBA" id="ARBA00022842"/>
    </source>
</evidence>
<dbReference type="InterPro" id="IPR013825">
    <property type="entry name" value="Topo_IA_cen_sub2"/>
</dbReference>
<comment type="catalytic activity">
    <reaction evidence="1">
        <text>ATP-independent breakage of single-stranded DNA, followed by passage and rejoining.</text>
        <dbReference type="EC" id="5.6.2.1"/>
    </reaction>
</comment>
<dbReference type="InterPro" id="IPR000380">
    <property type="entry name" value="Topo_IA"/>
</dbReference>
<protein>
    <recommendedName>
        <fullName evidence="3">DNA topoisomerase</fullName>
        <ecNumber evidence="3">5.6.2.1</ecNumber>
    </recommendedName>
</protein>
<keyword evidence="8 12" id="KW-0413">Isomerase</keyword>
<dbReference type="InterPro" id="IPR023406">
    <property type="entry name" value="Topo_IA_AS"/>
</dbReference>
<dbReference type="Pfam" id="PF01131">
    <property type="entry name" value="Topoisom_bac"/>
    <property type="match status" value="1"/>
</dbReference>
<dbReference type="InterPro" id="IPR025589">
    <property type="entry name" value="Toprim_C_rpt"/>
</dbReference>
<dbReference type="PANTHER" id="PTHR42785:SF1">
    <property type="entry name" value="DNA TOPOISOMERASE"/>
    <property type="match status" value="1"/>
</dbReference>
<dbReference type="InterPro" id="IPR013824">
    <property type="entry name" value="Topo_IA_cen_sub1"/>
</dbReference>
<dbReference type="CDD" id="cd03363">
    <property type="entry name" value="TOPRIM_TopoIA_TopoI"/>
    <property type="match status" value="1"/>
</dbReference>
<dbReference type="EMBL" id="UOFI01000139">
    <property type="protein sequence ID" value="VAW68870.1"/>
    <property type="molecule type" value="Genomic_DNA"/>
</dbReference>
<accession>A0A3B0XVY9</accession>
<keyword evidence="7" id="KW-0238">DNA-binding</keyword>
<dbReference type="PANTHER" id="PTHR42785">
    <property type="entry name" value="DNA TOPOISOMERASE, TYPE IA, CORE"/>
    <property type="match status" value="1"/>
</dbReference>
<evidence type="ECO:0000259" key="11">
    <source>
        <dbReference type="PROSITE" id="PS52039"/>
    </source>
</evidence>
<evidence type="ECO:0000256" key="2">
    <source>
        <dbReference type="ARBA" id="ARBA00009446"/>
    </source>
</evidence>
<evidence type="ECO:0000256" key="3">
    <source>
        <dbReference type="ARBA" id="ARBA00012891"/>
    </source>
</evidence>
<dbReference type="AlphaFoldDB" id="A0A3B0XVY9"/>
<dbReference type="GO" id="GO:0003677">
    <property type="term" value="F:DNA binding"/>
    <property type="evidence" value="ECO:0007669"/>
    <property type="project" value="UniProtKB-KW"/>
</dbReference>
<evidence type="ECO:0000256" key="6">
    <source>
        <dbReference type="ARBA" id="ARBA00023029"/>
    </source>
</evidence>
<dbReference type="Gene3D" id="1.10.290.10">
    <property type="entry name" value="Topoisomerase I, domain 4"/>
    <property type="match status" value="1"/>
</dbReference>
<dbReference type="NCBIfam" id="TIGR01051">
    <property type="entry name" value="topA_bact"/>
    <property type="match status" value="1"/>
</dbReference>
<dbReference type="InterPro" id="IPR006171">
    <property type="entry name" value="TOPRIM_dom"/>
</dbReference>
<dbReference type="Pfam" id="PF13368">
    <property type="entry name" value="Toprim_C_rpt"/>
    <property type="match status" value="3"/>
</dbReference>
<feature type="domain" description="Toprim" evidence="10">
    <location>
        <begin position="3"/>
        <end position="113"/>
    </location>
</feature>
<dbReference type="SMART" id="SM00493">
    <property type="entry name" value="TOPRIM"/>
    <property type="match status" value="1"/>
</dbReference>
<gene>
    <name evidence="12" type="ORF">MNBD_GAMMA09-1091</name>
</gene>
<feature type="compositionally biased region" description="Basic and acidic residues" evidence="9">
    <location>
        <begin position="440"/>
        <end position="461"/>
    </location>
</feature>